<sequence>MSDKELRIEQLLEKEIFKLPDDRELYEGACEELEWLLKGEKQI</sequence>
<evidence type="ECO:0000313" key="2">
    <source>
        <dbReference type="Proteomes" id="UP000220841"/>
    </source>
</evidence>
<dbReference type="EMBL" id="NUBY01000181">
    <property type="protein sequence ID" value="PEP96792.1"/>
    <property type="molecule type" value="Genomic_DNA"/>
</dbReference>
<gene>
    <name evidence="1" type="ORF">CN585_25280</name>
</gene>
<organism evidence="1 2">
    <name type="scientific">Bacillus toyonensis</name>
    <dbReference type="NCBI Taxonomy" id="155322"/>
    <lineage>
        <taxon>Bacteria</taxon>
        <taxon>Bacillati</taxon>
        <taxon>Bacillota</taxon>
        <taxon>Bacilli</taxon>
        <taxon>Bacillales</taxon>
        <taxon>Bacillaceae</taxon>
        <taxon>Bacillus</taxon>
        <taxon>Bacillus cereus group</taxon>
    </lineage>
</organism>
<dbReference type="Proteomes" id="UP000220841">
    <property type="component" value="Unassembled WGS sequence"/>
</dbReference>
<proteinExistence type="predicted"/>
<protein>
    <submittedName>
        <fullName evidence="1">Fur-regulated basic protein FbpA</fullName>
    </submittedName>
</protein>
<dbReference type="InterPro" id="IPR025072">
    <property type="entry name" value="Fur_reg_FbpA"/>
</dbReference>
<evidence type="ECO:0000313" key="1">
    <source>
        <dbReference type="EMBL" id="PEP96792.1"/>
    </source>
</evidence>
<name>A0A2A8H9L9_9BACI</name>
<reference evidence="1 2" key="1">
    <citation type="submission" date="2017-09" db="EMBL/GenBank/DDBJ databases">
        <title>Large-scale bioinformatics analysis of Bacillus genomes uncovers conserved roles of natural products in bacterial physiology.</title>
        <authorList>
            <consortium name="Agbiome Team Llc"/>
            <person name="Bleich R.M."/>
            <person name="Grubbs K.J."/>
            <person name="Santa Maria K.C."/>
            <person name="Allen S.E."/>
            <person name="Farag S."/>
            <person name="Shank E.A."/>
            <person name="Bowers A."/>
        </authorList>
    </citation>
    <scope>NUCLEOTIDE SEQUENCE [LARGE SCALE GENOMIC DNA]</scope>
    <source>
        <strain evidence="1 2">AFS021349</strain>
    </source>
</reference>
<dbReference type="AlphaFoldDB" id="A0A2A8H9L9"/>
<accession>A0A2A8H9L9</accession>
<dbReference type="Pfam" id="PF13076">
    <property type="entry name" value="Fur_reg_FbpA"/>
    <property type="match status" value="1"/>
</dbReference>
<comment type="caution">
    <text evidence="1">The sequence shown here is derived from an EMBL/GenBank/DDBJ whole genome shotgun (WGS) entry which is preliminary data.</text>
</comment>